<feature type="transmembrane region" description="Helical" evidence="2">
    <location>
        <begin position="386"/>
        <end position="408"/>
    </location>
</feature>
<evidence type="ECO:0000256" key="2">
    <source>
        <dbReference type="SAM" id="Phobius"/>
    </source>
</evidence>
<feature type="transmembrane region" description="Helical" evidence="2">
    <location>
        <begin position="116"/>
        <end position="139"/>
    </location>
</feature>
<feature type="transmembrane region" description="Helical" evidence="2">
    <location>
        <begin position="318"/>
        <end position="341"/>
    </location>
</feature>
<name>A0A0C3C2C9_HEBCY</name>
<dbReference type="OrthoDB" id="4141464at2759"/>
<dbReference type="AlphaFoldDB" id="A0A0C3C2C9"/>
<evidence type="ECO:0000313" key="3">
    <source>
        <dbReference type="EMBL" id="KIM37771.1"/>
    </source>
</evidence>
<feature type="transmembrane region" description="Helical" evidence="2">
    <location>
        <begin position="242"/>
        <end position="263"/>
    </location>
</feature>
<feature type="region of interest" description="Disordered" evidence="1">
    <location>
        <begin position="1"/>
        <end position="27"/>
    </location>
</feature>
<keyword evidence="2" id="KW-0472">Membrane</keyword>
<gene>
    <name evidence="3" type="ORF">M413DRAFT_255346</name>
</gene>
<keyword evidence="2" id="KW-1133">Transmembrane helix</keyword>
<organism evidence="3 4">
    <name type="scientific">Hebeloma cylindrosporum</name>
    <dbReference type="NCBI Taxonomy" id="76867"/>
    <lineage>
        <taxon>Eukaryota</taxon>
        <taxon>Fungi</taxon>
        <taxon>Dikarya</taxon>
        <taxon>Basidiomycota</taxon>
        <taxon>Agaricomycotina</taxon>
        <taxon>Agaricomycetes</taxon>
        <taxon>Agaricomycetidae</taxon>
        <taxon>Agaricales</taxon>
        <taxon>Agaricineae</taxon>
        <taxon>Hymenogastraceae</taxon>
        <taxon>Hebeloma</taxon>
    </lineage>
</organism>
<evidence type="ECO:0000313" key="4">
    <source>
        <dbReference type="Proteomes" id="UP000053424"/>
    </source>
</evidence>
<feature type="transmembrane region" description="Helical" evidence="2">
    <location>
        <begin position="205"/>
        <end position="230"/>
    </location>
</feature>
<reference evidence="3 4" key="1">
    <citation type="submission" date="2014-04" db="EMBL/GenBank/DDBJ databases">
        <authorList>
            <consortium name="DOE Joint Genome Institute"/>
            <person name="Kuo A."/>
            <person name="Gay G."/>
            <person name="Dore J."/>
            <person name="Kohler A."/>
            <person name="Nagy L.G."/>
            <person name="Floudas D."/>
            <person name="Copeland A."/>
            <person name="Barry K.W."/>
            <person name="Cichocki N."/>
            <person name="Veneault-Fourrey C."/>
            <person name="LaButti K."/>
            <person name="Lindquist E.A."/>
            <person name="Lipzen A."/>
            <person name="Lundell T."/>
            <person name="Morin E."/>
            <person name="Murat C."/>
            <person name="Sun H."/>
            <person name="Tunlid A."/>
            <person name="Henrissat B."/>
            <person name="Grigoriev I.V."/>
            <person name="Hibbett D.S."/>
            <person name="Martin F."/>
            <person name="Nordberg H.P."/>
            <person name="Cantor M.N."/>
            <person name="Hua S.X."/>
        </authorList>
    </citation>
    <scope>NUCLEOTIDE SEQUENCE [LARGE SCALE GENOMIC DNA]</scope>
    <source>
        <strain evidence="4">h7</strain>
    </source>
</reference>
<dbReference type="EMBL" id="KN831795">
    <property type="protein sequence ID" value="KIM37771.1"/>
    <property type="molecule type" value="Genomic_DNA"/>
</dbReference>
<keyword evidence="4" id="KW-1185">Reference proteome</keyword>
<dbReference type="HOGENOM" id="CLU_622585_0_0_1"/>
<feature type="transmembrane region" description="Helical" evidence="2">
    <location>
        <begin position="275"/>
        <end position="298"/>
    </location>
</feature>
<proteinExistence type="predicted"/>
<evidence type="ECO:0000256" key="1">
    <source>
        <dbReference type="SAM" id="MobiDB-lite"/>
    </source>
</evidence>
<keyword evidence="2" id="KW-0812">Transmembrane</keyword>
<accession>A0A0C3C2C9</accession>
<protein>
    <recommendedName>
        <fullName evidence="5">Acyltransferase 3 domain-containing protein</fullName>
    </recommendedName>
</protein>
<evidence type="ECO:0008006" key="5">
    <source>
        <dbReference type="Google" id="ProtNLM"/>
    </source>
</evidence>
<reference evidence="4" key="2">
    <citation type="submission" date="2015-01" db="EMBL/GenBank/DDBJ databases">
        <title>Evolutionary Origins and Diversification of the Mycorrhizal Mutualists.</title>
        <authorList>
            <consortium name="DOE Joint Genome Institute"/>
            <consortium name="Mycorrhizal Genomics Consortium"/>
            <person name="Kohler A."/>
            <person name="Kuo A."/>
            <person name="Nagy L.G."/>
            <person name="Floudas D."/>
            <person name="Copeland A."/>
            <person name="Barry K.W."/>
            <person name="Cichocki N."/>
            <person name="Veneault-Fourrey C."/>
            <person name="LaButti K."/>
            <person name="Lindquist E.A."/>
            <person name="Lipzen A."/>
            <person name="Lundell T."/>
            <person name="Morin E."/>
            <person name="Murat C."/>
            <person name="Riley R."/>
            <person name="Ohm R."/>
            <person name="Sun H."/>
            <person name="Tunlid A."/>
            <person name="Henrissat B."/>
            <person name="Grigoriev I.V."/>
            <person name="Hibbett D.S."/>
            <person name="Martin F."/>
        </authorList>
    </citation>
    <scope>NUCLEOTIDE SEQUENCE [LARGE SCALE GENOMIC DNA]</scope>
    <source>
        <strain evidence="4">h7</strain>
    </source>
</reference>
<feature type="transmembrane region" description="Helical" evidence="2">
    <location>
        <begin position="85"/>
        <end position="104"/>
    </location>
</feature>
<sequence>MEREHTPLLGPIHLPSPTPGPTLENDHGSKERVHFLDNLRTILTVLLIFHHAAIESGPEPNPENPHPTTWDSVAVAMFQAVNKCFLWGLFFFVSGCSTHLSILSKRSDMEVLRSKVINLAIPAIFYSLFGRTLLLQIFNAFGWWKIFGHAVDSDAVARLAGPVSYIFALLLLDGCYFLLRAINTSERVSGPTSYVSAQLSHRNTFLVLFAFSFDVVLFLTFFNVTGIFGLPSPFNGATLYDYPGLLSPLTFILAYATGLHFDLLKEHVLIPSHKVAWAAFIASEVIIYMSLGAALEHYPALWDLWKPSFHLPDTTPTFGFVTLFFSVWSTFTFYALFVAIVSVFVNDPRMSSDWGVLTKHTYILTYVHMEPILVAVYILPEGMNTLAKAGLVGLFAVLDSWGLVYLLLQCRRLIKRISRT</sequence>
<feature type="transmembrane region" description="Helical" evidence="2">
    <location>
        <begin position="362"/>
        <end position="380"/>
    </location>
</feature>
<dbReference type="Proteomes" id="UP000053424">
    <property type="component" value="Unassembled WGS sequence"/>
</dbReference>
<feature type="transmembrane region" description="Helical" evidence="2">
    <location>
        <begin position="159"/>
        <end position="179"/>
    </location>
</feature>